<keyword evidence="4" id="KW-1185">Reference proteome</keyword>
<keyword evidence="1" id="KW-1133">Transmembrane helix</keyword>
<reference evidence="2" key="1">
    <citation type="submission" date="2022-10" db="EMBL/GenBank/DDBJ databases">
        <authorList>
            <person name="Chen Y."/>
            <person name="Dougan E. K."/>
            <person name="Chan C."/>
            <person name="Rhodes N."/>
            <person name="Thang M."/>
        </authorList>
    </citation>
    <scope>NUCLEOTIDE SEQUENCE</scope>
</reference>
<proteinExistence type="predicted"/>
<dbReference type="AlphaFoldDB" id="A0A9P1DFF4"/>
<keyword evidence="1" id="KW-0472">Membrane</keyword>
<feature type="transmembrane region" description="Helical" evidence="1">
    <location>
        <begin position="260"/>
        <end position="279"/>
    </location>
</feature>
<accession>A0A9P1DFF4</accession>
<feature type="transmembrane region" description="Helical" evidence="1">
    <location>
        <begin position="94"/>
        <end position="114"/>
    </location>
</feature>
<dbReference type="EMBL" id="CAMXCT030004469">
    <property type="protein sequence ID" value="CAL4796543.1"/>
    <property type="molecule type" value="Genomic_DNA"/>
</dbReference>
<protein>
    <submittedName>
        <fullName evidence="2">Uncharacterized protein</fullName>
    </submittedName>
</protein>
<evidence type="ECO:0000313" key="3">
    <source>
        <dbReference type="EMBL" id="CAL1162606.1"/>
    </source>
</evidence>
<keyword evidence="1" id="KW-0812">Transmembrane</keyword>
<gene>
    <name evidence="2" type="ORF">C1SCF055_LOCUS34602</name>
</gene>
<feature type="transmembrane region" description="Helical" evidence="1">
    <location>
        <begin position="134"/>
        <end position="152"/>
    </location>
</feature>
<evidence type="ECO:0000313" key="2">
    <source>
        <dbReference type="EMBL" id="CAI4009231.1"/>
    </source>
</evidence>
<feature type="transmembrane region" description="Helical" evidence="1">
    <location>
        <begin position="220"/>
        <end position="240"/>
    </location>
</feature>
<dbReference type="EMBL" id="CAMXCT020004469">
    <property type="protein sequence ID" value="CAL1162606.1"/>
    <property type="molecule type" value="Genomic_DNA"/>
</dbReference>
<feature type="transmembrane region" description="Helical" evidence="1">
    <location>
        <begin position="7"/>
        <end position="34"/>
    </location>
</feature>
<comment type="caution">
    <text evidence="2">The sequence shown here is derived from an EMBL/GenBank/DDBJ whole genome shotgun (WGS) entry which is preliminary data.</text>
</comment>
<dbReference type="EMBL" id="CAMXCT010004469">
    <property type="protein sequence ID" value="CAI4009231.1"/>
    <property type="molecule type" value="Genomic_DNA"/>
</dbReference>
<feature type="transmembrane region" description="Helical" evidence="1">
    <location>
        <begin position="158"/>
        <end position="179"/>
    </location>
</feature>
<reference evidence="3" key="2">
    <citation type="submission" date="2024-04" db="EMBL/GenBank/DDBJ databases">
        <authorList>
            <person name="Chen Y."/>
            <person name="Shah S."/>
            <person name="Dougan E. K."/>
            <person name="Thang M."/>
            <person name="Chan C."/>
        </authorList>
    </citation>
    <scope>NUCLEOTIDE SEQUENCE [LARGE SCALE GENOMIC DNA]</scope>
</reference>
<name>A0A9P1DFF4_9DINO</name>
<dbReference type="Proteomes" id="UP001152797">
    <property type="component" value="Unassembled WGS sequence"/>
</dbReference>
<organism evidence="2">
    <name type="scientific">Cladocopium goreaui</name>
    <dbReference type="NCBI Taxonomy" id="2562237"/>
    <lineage>
        <taxon>Eukaryota</taxon>
        <taxon>Sar</taxon>
        <taxon>Alveolata</taxon>
        <taxon>Dinophyceae</taxon>
        <taxon>Suessiales</taxon>
        <taxon>Symbiodiniaceae</taxon>
        <taxon>Cladocopium</taxon>
    </lineage>
</organism>
<evidence type="ECO:0000313" key="4">
    <source>
        <dbReference type="Proteomes" id="UP001152797"/>
    </source>
</evidence>
<dbReference type="OrthoDB" id="411371at2759"/>
<evidence type="ECO:0000256" key="1">
    <source>
        <dbReference type="SAM" id="Phobius"/>
    </source>
</evidence>
<sequence>MPMSAGILASFGATNILFTAGSWHFWIAGIYLHFSCVYGWATALDDCILALRQGFALVDGRVYLVCPLGYVEEPHLDRWILQHYRFITSKITSLVLRGAVQLILALWVEATVLYRLKCMKAFSGHARSPMCIQLTFLWWIQILLLPSALLPSTGLSGLVRRMLCIAFLVAYLLGAIQLLRMLRLILTRLGEYRNVAREQEDSEEALLALTKGRERVRRQCFGYMMHVIFTVTVGTLVVVSNNRAFDDKDGFVLTGSSEDFSTLLKISFFLPAIHILLLIGGPYIMNSGNATIGQQSQFCAEVRPKRQKRSRQLEPGWFEKVVELSERGITVQELLAFYRRLGKDLMPHYDPTVHTTRDVVRLAIIPMTRETGRALAEDLADEPRKVQVMVTHTWENLFRDLVAAVVADALEENTFDLIAHVLQEDSFLVAHPIRGHPSNFLYNKKLAQEMEHLQKTYWICAFAVNQHTSICNINPAHNVDSLTKQLYPLCDCNVPKFLNNSPPLDKKGRSIQCELNKFDHMMAIIAREHGDFAQVLAIDQDFGLFHRAWCVAELAEARLLRMPTHVKIPSKNALAQHMEGLRFLKVQDLQATRPEDVEEILSKIPDFESFNQALHELIFDPQLGILATWSDLDAARQMEEVGRLLRWGRADAGRGLVWSSW</sequence>